<keyword evidence="3" id="KW-1185">Reference proteome</keyword>
<reference evidence="2 3" key="1">
    <citation type="journal article" date="2024" name="Plant Biotechnol. J.">
        <title>Dendrobium thyrsiflorum genome and its molecular insights into genes involved in important horticultural traits.</title>
        <authorList>
            <person name="Chen B."/>
            <person name="Wang J.Y."/>
            <person name="Zheng P.J."/>
            <person name="Li K.L."/>
            <person name="Liang Y.M."/>
            <person name="Chen X.F."/>
            <person name="Zhang C."/>
            <person name="Zhao X."/>
            <person name="He X."/>
            <person name="Zhang G.Q."/>
            <person name="Liu Z.J."/>
            <person name="Xu Q."/>
        </authorList>
    </citation>
    <scope>NUCLEOTIDE SEQUENCE [LARGE SCALE GENOMIC DNA]</scope>
    <source>
        <strain evidence="2">GZMU011</strain>
    </source>
</reference>
<sequence length="125" mass="14134">MINQLNRIERLDETNLTSPRTQNSDISKLENYPSNCPYARDSTSAVHSNHSTLAIDFSFIYKSCHSRKSINRALILHEKGQKLEGIKREIEDRSCPLAPPRPPPEYGRTTAGPPPEGPTFRRTTT</sequence>
<gene>
    <name evidence="2" type="ORF">M5K25_014023</name>
</gene>
<evidence type="ECO:0000256" key="1">
    <source>
        <dbReference type="SAM" id="MobiDB-lite"/>
    </source>
</evidence>
<name>A0ABD0UUE4_DENTH</name>
<organism evidence="2 3">
    <name type="scientific">Dendrobium thyrsiflorum</name>
    <name type="common">Pinecone-like raceme dendrobium</name>
    <name type="synonym">Orchid</name>
    <dbReference type="NCBI Taxonomy" id="117978"/>
    <lineage>
        <taxon>Eukaryota</taxon>
        <taxon>Viridiplantae</taxon>
        <taxon>Streptophyta</taxon>
        <taxon>Embryophyta</taxon>
        <taxon>Tracheophyta</taxon>
        <taxon>Spermatophyta</taxon>
        <taxon>Magnoliopsida</taxon>
        <taxon>Liliopsida</taxon>
        <taxon>Asparagales</taxon>
        <taxon>Orchidaceae</taxon>
        <taxon>Epidendroideae</taxon>
        <taxon>Malaxideae</taxon>
        <taxon>Dendrobiinae</taxon>
        <taxon>Dendrobium</taxon>
    </lineage>
</organism>
<comment type="caution">
    <text evidence="2">The sequence shown here is derived from an EMBL/GenBank/DDBJ whole genome shotgun (WGS) entry which is preliminary data.</text>
</comment>
<evidence type="ECO:0000313" key="3">
    <source>
        <dbReference type="Proteomes" id="UP001552299"/>
    </source>
</evidence>
<feature type="region of interest" description="Disordered" evidence="1">
    <location>
        <begin position="87"/>
        <end position="125"/>
    </location>
</feature>
<protein>
    <submittedName>
        <fullName evidence="2">Uncharacterized protein</fullName>
    </submittedName>
</protein>
<evidence type="ECO:0000313" key="2">
    <source>
        <dbReference type="EMBL" id="KAL0916504.1"/>
    </source>
</evidence>
<dbReference type="AlphaFoldDB" id="A0ABD0UUE4"/>
<accession>A0ABD0UUE4</accession>
<proteinExistence type="predicted"/>
<dbReference type="Proteomes" id="UP001552299">
    <property type="component" value="Unassembled WGS sequence"/>
</dbReference>
<dbReference type="EMBL" id="JANQDX010000011">
    <property type="protein sequence ID" value="KAL0916504.1"/>
    <property type="molecule type" value="Genomic_DNA"/>
</dbReference>